<keyword evidence="2" id="KW-0677">Repeat</keyword>
<dbReference type="InterPro" id="IPR007110">
    <property type="entry name" value="Ig-like_dom"/>
</dbReference>
<dbReference type="Gene3D" id="2.60.120.200">
    <property type="match status" value="1"/>
</dbReference>
<feature type="domain" description="Ig-like" evidence="5">
    <location>
        <begin position="630"/>
        <end position="710"/>
    </location>
</feature>
<evidence type="ECO:0000256" key="2">
    <source>
        <dbReference type="ARBA" id="ARBA00022737"/>
    </source>
</evidence>
<dbReference type="InterPro" id="IPR003598">
    <property type="entry name" value="Ig_sub2"/>
</dbReference>
<feature type="signal peptide" evidence="4">
    <location>
        <begin position="1"/>
        <end position="22"/>
    </location>
</feature>
<gene>
    <name evidence="6" type="ORF">GCM10007100_13850</name>
</gene>
<dbReference type="AlphaFoldDB" id="A0A918THB7"/>
<sequence length="1212" mass="126280">MNLKSLKWLIAGGLVSAPLLHAQITYVDADLTNTLVGGDVPVPGGNITSPARPSGDNQWGYDNDSNFANPTPSDGAVWAGGTTETGLPELTTTLTGLVPSGLYEVYSFGWTAGTIWDMSAGLESGNLTQFRNGPAGRFFPLGDLTADASPNPSTSSEVTINGVTYSFSAPLETSEDNRDLYMCVLGLTFADGSGNVPVYINTYDGGGRTWYDGVGYRQVTSVPVTPSSATVTLGESVTFDATIVTSASLSYQWQKNGTDLPGQTNSTLTISAADDDDIANYSAVISHSGGTISTSAASLSVTVPAVTPSQQVGLQGTSASFSIAMPATQTYTYQWRKDGTPIAGATADTLVIENIATGDAGNYDVLVSLAGNAVASSAGGQLVVPALPSSDYPDTILADFPVAYLRLGEGSGATEALDETTPQNNFPIGQDTVLETQGAILGSSNTAMTFDAAGDSALWPTSFDADLNPAVFSVEFWAKPTGGTGVRTVFGSRVFETTENITGYEVGLDSAGRWAFQTGQGDLTGTGSNAWNTLTGPTAATNLWSHVVATCDGTQMELYVNGLLAGTLPITNFVPQTSWESRIGAGANEEATPGDLFTGDIDEVAFYGSVLSGSQVLAHYVAAFDPTALPRVAERPTTQTTLIGESTTLTVSAESGAALSYQWRKNGVDIPGANSATLTFSSVAVSDAGDYDVIVSNTNGSVTSNATTLVPLQDYLGTVVIPDENNTVLVEDDTITWFATTEASSHSNGLWFQRGVFGILPSISPYGYQTTAATLGSDTGGTELQTTITGLTPNTDYAVWTLLSYKPGFSTGLQAAFAGEDMEPILIAEMLDTGLGSVALPGSGGDTWNILHGLLGVKTSDSNGEIKVNVDYLPGSGRTVYNGLGYQLAVPAASAPLFTIAPRDASVLYGNDVTFSASASSVEAITYQWQKDGVDIPGATASTFSLTEVDETDAGVYTVVATNSQGSTTSTGASLVTVLDYIGTFVFPDSSNTVLTRNNSSTFFSNDQATAETDGLWTEITDAIVPGLSTASYLSYRENENVSDVDNELRTTISGLTPGEKYAVWLLFGFQDGGDRISAGLDGNALITFEETLASDTGLNTGATGTLDIFHGLLGVREADSNGEISALIDFNGLNRSFYLGLGYQTAILSVVPDVTIDIETIGGVPTITWPSGTLHQNEDLSNPTGWTPVPGAVSPYQVPTSSPANFFRVVR</sequence>
<evidence type="ECO:0000313" key="6">
    <source>
        <dbReference type="EMBL" id="GHC49186.1"/>
    </source>
</evidence>
<dbReference type="Proteomes" id="UP000644507">
    <property type="component" value="Unassembled WGS sequence"/>
</dbReference>
<dbReference type="RefSeq" id="WP_189568817.1">
    <property type="nucleotide sequence ID" value="NZ_BMXI01000005.1"/>
</dbReference>
<dbReference type="InterPro" id="IPR036179">
    <property type="entry name" value="Ig-like_dom_sf"/>
</dbReference>
<dbReference type="SMART" id="SM00409">
    <property type="entry name" value="IG"/>
    <property type="match status" value="4"/>
</dbReference>
<name>A0A918THB7_9BACT</name>
<proteinExistence type="predicted"/>
<dbReference type="PANTHER" id="PTHR44170">
    <property type="entry name" value="PROTEIN SIDEKICK"/>
    <property type="match status" value="1"/>
</dbReference>
<evidence type="ECO:0000259" key="5">
    <source>
        <dbReference type="PROSITE" id="PS50835"/>
    </source>
</evidence>
<dbReference type="CDD" id="cd00096">
    <property type="entry name" value="Ig"/>
    <property type="match status" value="1"/>
</dbReference>
<dbReference type="SUPFAM" id="SSF49899">
    <property type="entry name" value="Concanavalin A-like lectins/glucanases"/>
    <property type="match status" value="1"/>
</dbReference>
<comment type="caution">
    <text evidence="6">The sequence shown here is derived from an EMBL/GenBank/DDBJ whole genome shotgun (WGS) entry which is preliminary data.</text>
</comment>
<feature type="domain" description="Ig-like" evidence="5">
    <location>
        <begin position="220"/>
        <end position="300"/>
    </location>
</feature>
<keyword evidence="7" id="KW-1185">Reference proteome</keyword>
<keyword evidence="3" id="KW-1015">Disulfide bond</keyword>
<dbReference type="SMART" id="SM00560">
    <property type="entry name" value="LamGL"/>
    <property type="match status" value="1"/>
</dbReference>
<dbReference type="InterPro" id="IPR013320">
    <property type="entry name" value="ConA-like_dom_sf"/>
</dbReference>
<feature type="chain" id="PRO_5037089651" description="Ig-like domain-containing protein" evidence="4">
    <location>
        <begin position="23"/>
        <end position="1212"/>
    </location>
</feature>
<dbReference type="Pfam" id="PF13385">
    <property type="entry name" value="Laminin_G_3"/>
    <property type="match status" value="1"/>
</dbReference>
<evidence type="ECO:0000313" key="7">
    <source>
        <dbReference type="Proteomes" id="UP000644507"/>
    </source>
</evidence>
<dbReference type="InterPro" id="IPR013783">
    <property type="entry name" value="Ig-like_fold"/>
</dbReference>
<dbReference type="PROSITE" id="PS50835">
    <property type="entry name" value="IG_LIKE"/>
    <property type="match status" value="3"/>
</dbReference>
<dbReference type="Gene3D" id="2.60.40.10">
    <property type="entry name" value="Immunoglobulins"/>
    <property type="match status" value="4"/>
</dbReference>
<dbReference type="PANTHER" id="PTHR44170:SF6">
    <property type="entry name" value="CONTACTIN"/>
    <property type="match status" value="1"/>
</dbReference>
<evidence type="ECO:0000256" key="4">
    <source>
        <dbReference type="SAM" id="SignalP"/>
    </source>
</evidence>
<dbReference type="InterPro" id="IPR003599">
    <property type="entry name" value="Ig_sub"/>
</dbReference>
<dbReference type="EMBL" id="BMXI01000005">
    <property type="protein sequence ID" value="GHC49186.1"/>
    <property type="molecule type" value="Genomic_DNA"/>
</dbReference>
<dbReference type="InterPro" id="IPR013098">
    <property type="entry name" value="Ig_I-set"/>
</dbReference>
<dbReference type="GO" id="GO:0098609">
    <property type="term" value="P:cell-cell adhesion"/>
    <property type="evidence" value="ECO:0007669"/>
    <property type="project" value="TreeGrafter"/>
</dbReference>
<reference evidence="6" key="2">
    <citation type="submission" date="2020-09" db="EMBL/GenBank/DDBJ databases">
        <authorList>
            <person name="Sun Q."/>
            <person name="Kim S."/>
        </authorList>
    </citation>
    <scope>NUCLEOTIDE SEQUENCE</scope>
    <source>
        <strain evidence="6">KCTC 12988</strain>
    </source>
</reference>
<dbReference type="InterPro" id="IPR006558">
    <property type="entry name" value="LamG-like"/>
</dbReference>
<accession>A0A918THB7</accession>
<dbReference type="GO" id="GO:0016020">
    <property type="term" value="C:membrane"/>
    <property type="evidence" value="ECO:0007669"/>
    <property type="project" value="UniProtKB-SubCell"/>
</dbReference>
<dbReference type="Pfam" id="PF13927">
    <property type="entry name" value="Ig_3"/>
    <property type="match status" value="2"/>
</dbReference>
<keyword evidence="1 4" id="KW-0732">Signal</keyword>
<organism evidence="6 7">
    <name type="scientific">Roseibacillus persicicus</name>
    <dbReference type="NCBI Taxonomy" id="454148"/>
    <lineage>
        <taxon>Bacteria</taxon>
        <taxon>Pseudomonadati</taxon>
        <taxon>Verrucomicrobiota</taxon>
        <taxon>Verrucomicrobiia</taxon>
        <taxon>Verrucomicrobiales</taxon>
        <taxon>Verrucomicrobiaceae</taxon>
        <taxon>Roseibacillus</taxon>
    </lineage>
</organism>
<evidence type="ECO:0000256" key="3">
    <source>
        <dbReference type="ARBA" id="ARBA00023157"/>
    </source>
</evidence>
<evidence type="ECO:0000256" key="1">
    <source>
        <dbReference type="ARBA" id="ARBA00022729"/>
    </source>
</evidence>
<feature type="domain" description="Ig-like" evidence="5">
    <location>
        <begin position="896"/>
        <end position="977"/>
    </location>
</feature>
<dbReference type="SMART" id="SM00408">
    <property type="entry name" value="IGc2"/>
    <property type="match status" value="4"/>
</dbReference>
<protein>
    <recommendedName>
        <fullName evidence="5">Ig-like domain-containing protein</fullName>
    </recommendedName>
</protein>
<dbReference type="Pfam" id="PF07679">
    <property type="entry name" value="I-set"/>
    <property type="match status" value="1"/>
</dbReference>
<dbReference type="SUPFAM" id="SSF48726">
    <property type="entry name" value="Immunoglobulin"/>
    <property type="match status" value="4"/>
</dbReference>
<reference evidence="6" key="1">
    <citation type="journal article" date="2014" name="Int. J. Syst. Evol. Microbiol.">
        <title>Complete genome sequence of Corynebacterium casei LMG S-19264T (=DSM 44701T), isolated from a smear-ripened cheese.</title>
        <authorList>
            <consortium name="US DOE Joint Genome Institute (JGI-PGF)"/>
            <person name="Walter F."/>
            <person name="Albersmeier A."/>
            <person name="Kalinowski J."/>
            <person name="Ruckert C."/>
        </authorList>
    </citation>
    <scope>NUCLEOTIDE SEQUENCE</scope>
    <source>
        <strain evidence="6">KCTC 12988</strain>
    </source>
</reference>